<dbReference type="EMBL" id="UGQM01000001">
    <property type="protein sequence ID" value="STZ40884.1"/>
    <property type="molecule type" value="Genomic_DNA"/>
</dbReference>
<feature type="region of interest" description="Disordered" evidence="1">
    <location>
        <begin position="19"/>
        <end position="49"/>
    </location>
</feature>
<gene>
    <name evidence="2" type="ORF">NCTC10742_00083</name>
</gene>
<evidence type="ECO:0000313" key="2">
    <source>
        <dbReference type="EMBL" id="STZ40884.1"/>
    </source>
</evidence>
<feature type="compositionally biased region" description="Low complexity" evidence="1">
    <location>
        <begin position="19"/>
        <end position="28"/>
    </location>
</feature>
<organism evidence="2 3">
    <name type="scientific">Mycolicibacterium gilvum</name>
    <dbReference type="NCBI Taxonomy" id="1804"/>
    <lineage>
        <taxon>Bacteria</taxon>
        <taxon>Bacillati</taxon>
        <taxon>Actinomycetota</taxon>
        <taxon>Actinomycetes</taxon>
        <taxon>Mycobacteriales</taxon>
        <taxon>Mycobacteriaceae</taxon>
        <taxon>Mycolicibacterium</taxon>
    </lineage>
</organism>
<evidence type="ECO:0000313" key="3">
    <source>
        <dbReference type="Proteomes" id="UP000254291"/>
    </source>
</evidence>
<proteinExistence type="predicted"/>
<evidence type="ECO:0000256" key="1">
    <source>
        <dbReference type="SAM" id="MobiDB-lite"/>
    </source>
</evidence>
<name>A0A378SGE4_9MYCO</name>
<reference evidence="2 3" key="1">
    <citation type="submission" date="2018-06" db="EMBL/GenBank/DDBJ databases">
        <authorList>
            <consortium name="Pathogen Informatics"/>
            <person name="Doyle S."/>
        </authorList>
    </citation>
    <scope>NUCLEOTIDE SEQUENCE [LARGE SCALE GENOMIC DNA]</scope>
    <source>
        <strain evidence="2 3">NCTC10742</strain>
    </source>
</reference>
<accession>A0A378SGE4</accession>
<sequence>MAAPAGEAFEGWAPAAPEVVGEAVDGEPLAGDVDALGDPELAPPVEGGPPELLMGLEADGVEADAADGELAALTPPLEVVGEVAVAGWGGVTADRGPWGFAFAASSGASFGPTLLDASTTLGDVSRTGPK</sequence>
<dbReference type="Proteomes" id="UP000254291">
    <property type="component" value="Unassembled WGS sequence"/>
</dbReference>
<dbReference type="AlphaFoldDB" id="A0A378SGE4"/>
<protein>
    <submittedName>
        <fullName evidence="2">Uncharacterized protein</fullName>
    </submittedName>
</protein>